<sequence length="137" mass="15612">MKRPRVREMSRRERRNGETRGGGGVLEKMNSVGFVYETDVRRGECYLKEIGGEFHKLVIRFFDISRLQKCFLNSPLLKFCKAARLPTKLFWPHLLSSSACSFMITTSSSSSILKGHLFMSLEISSSCAISNWGLKKL</sequence>
<feature type="compositionally biased region" description="Basic and acidic residues" evidence="1">
    <location>
        <begin position="1"/>
        <end position="18"/>
    </location>
</feature>
<proteinExistence type="predicted"/>
<evidence type="ECO:0000256" key="1">
    <source>
        <dbReference type="SAM" id="MobiDB-lite"/>
    </source>
</evidence>
<dbReference type="Proteomes" id="UP001417504">
    <property type="component" value="Unassembled WGS sequence"/>
</dbReference>
<gene>
    <name evidence="2" type="ORF">Sjap_010348</name>
</gene>
<reference evidence="2 3" key="1">
    <citation type="submission" date="2024-01" db="EMBL/GenBank/DDBJ databases">
        <title>Genome assemblies of Stephania.</title>
        <authorList>
            <person name="Yang L."/>
        </authorList>
    </citation>
    <scope>NUCLEOTIDE SEQUENCE [LARGE SCALE GENOMIC DNA]</scope>
    <source>
        <strain evidence="2">QJT</strain>
        <tissue evidence="2">Leaf</tissue>
    </source>
</reference>
<dbReference type="AlphaFoldDB" id="A0AAP0J9A1"/>
<keyword evidence="3" id="KW-1185">Reference proteome</keyword>
<evidence type="ECO:0000313" key="3">
    <source>
        <dbReference type="Proteomes" id="UP001417504"/>
    </source>
</evidence>
<protein>
    <submittedName>
        <fullName evidence="2">Uncharacterized protein</fullName>
    </submittedName>
</protein>
<accession>A0AAP0J9A1</accession>
<name>A0AAP0J9A1_9MAGN</name>
<dbReference type="EMBL" id="JBBNAE010000004">
    <property type="protein sequence ID" value="KAK9129861.1"/>
    <property type="molecule type" value="Genomic_DNA"/>
</dbReference>
<feature type="region of interest" description="Disordered" evidence="1">
    <location>
        <begin position="1"/>
        <end position="24"/>
    </location>
</feature>
<comment type="caution">
    <text evidence="2">The sequence shown here is derived from an EMBL/GenBank/DDBJ whole genome shotgun (WGS) entry which is preliminary data.</text>
</comment>
<organism evidence="2 3">
    <name type="scientific">Stephania japonica</name>
    <dbReference type="NCBI Taxonomy" id="461633"/>
    <lineage>
        <taxon>Eukaryota</taxon>
        <taxon>Viridiplantae</taxon>
        <taxon>Streptophyta</taxon>
        <taxon>Embryophyta</taxon>
        <taxon>Tracheophyta</taxon>
        <taxon>Spermatophyta</taxon>
        <taxon>Magnoliopsida</taxon>
        <taxon>Ranunculales</taxon>
        <taxon>Menispermaceae</taxon>
        <taxon>Menispermoideae</taxon>
        <taxon>Cissampelideae</taxon>
        <taxon>Stephania</taxon>
    </lineage>
</organism>
<evidence type="ECO:0000313" key="2">
    <source>
        <dbReference type="EMBL" id="KAK9129861.1"/>
    </source>
</evidence>